<name>A0A2H6K770_9APIC</name>
<evidence type="ECO:0000256" key="2">
    <source>
        <dbReference type="SAM" id="MobiDB-lite"/>
    </source>
</evidence>
<accession>A0A2H6K770</accession>
<dbReference type="InterPro" id="IPR038487">
    <property type="entry name" value="Mre11_capping_dom"/>
</dbReference>
<dbReference type="SMART" id="SM01347">
    <property type="entry name" value="Mre11_DNA_bind"/>
    <property type="match status" value="1"/>
</dbReference>
<dbReference type="CDD" id="cd00840">
    <property type="entry name" value="MPP_Mre11_N"/>
    <property type="match status" value="1"/>
</dbReference>
<comment type="caution">
    <text evidence="4">The sequence shown here is derived from an EMBL/GenBank/DDBJ whole genome shotgun (WGS) entry which is preliminary data.</text>
</comment>
<dbReference type="GO" id="GO:0030145">
    <property type="term" value="F:manganese ion binding"/>
    <property type="evidence" value="ECO:0007669"/>
    <property type="project" value="InterPro"/>
</dbReference>
<proteinExistence type="predicted"/>
<keyword evidence="1" id="KW-0378">Hydrolase</keyword>
<dbReference type="GO" id="GO:0003677">
    <property type="term" value="F:DNA binding"/>
    <property type="evidence" value="ECO:0007669"/>
    <property type="project" value="UniProtKB-KW"/>
</dbReference>
<dbReference type="GO" id="GO:0000723">
    <property type="term" value="P:telomere maintenance"/>
    <property type="evidence" value="ECO:0007669"/>
    <property type="project" value="TreeGrafter"/>
</dbReference>
<protein>
    <submittedName>
        <fullName evidence="4">Mre11 DNA-binding domain-containing protein</fullName>
    </submittedName>
</protein>
<dbReference type="Pfam" id="PF00149">
    <property type="entry name" value="Metallophos"/>
    <property type="match status" value="1"/>
</dbReference>
<dbReference type="GeneID" id="39872613"/>
<feature type="region of interest" description="Disordered" evidence="2">
    <location>
        <begin position="21"/>
        <end position="92"/>
    </location>
</feature>
<dbReference type="PANTHER" id="PTHR10139:SF1">
    <property type="entry name" value="DOUBLE-STRAND BREAK REPAIR PROTEIN MRE11"/>
    <property type="match status" value="1"/>
</dbReference>
<feature type="region of interest" description="Disordered" evidence="2">
    <location>
        <begin position="848"/>
        <end position="867"/>
    </location>
</feature>
<feature type="compositionally biased region" description="Polar residues" evidence="2">
    <location>
        <begin position="1208"/>
        <end position="1217"/>
    </location>
</feature>
<feature type="domain" description="Mre11 DNA-binding" evidence="3">
    <location>
        <begin position="580"/>
        <end position="764"/>
    </location>
</feature>
<feature type="region of interest" description="Disordered" evidence="2">
    <location>
        <begin position="1207"/>
        <end position="1259"/>
    </location>
</feature>
<feature type="compositionally biased region" description="Low complexity" evidence="2">
    <location>
        <begin position="177"/>
        <end position="193"/>
    </location>
</feature>
<sequence length="1272" mass="138606">MPPRFTSFKSVWNKVMRKNDIENAVSPEKPIVPKRTPLQLSTSNAALSSSSSSTIRSQAHRGGTRFQSTLSEDGDGSTPSLSVPHSYEEHAVSDASCRSGVYSGGATSVANHGPRSSKTPRTAGSDPNCPVGSGTPLPNTRGTADSCGDRTPFDTSQARYTGPSPLTQQGSNQAVSQGTQRGHHTMTQQGTQQNISRGSLSAMDVDIHNSPLRQAPHDMHQGVQTQPFQQRDNFGMNPGHPYPQSQVMQPAVQEHFQQPMPRIMQHDLHEEFALECTHDPLDAGMFRALIFTDTHLGHKESDSIRGNDAFNAFEEALLLSKGLRVDAIFHSGDLFDDSHPSRGVMYRAMEMLRRHCRRGDETSDGTTMPLDIEIPKSCRPRNEDQRRAALKGMDMQITQERRVPFFVIHGNHDNPTALNGLSPIDLLDVSGLVTFFGTANDMKNVTLHPILIGKGNIKVALYGLGWVKDECLYEAFEGGRVHFIPPDESEHQWFKVLLFHQNRYARRGKGVKDYIPESFLPEWLDLVIWGHEHECLKFPQRTESGNFQVLQLGSTVHTSMAQAEMAPKHCCLMELGPDVVHFSPITLESARQLHYSDITLSQLGIAQGSEKEIWSRLSLMVEHVLRAMRNRPKTTLRVSEIAHIIVPRKAKFRLEKVIQDAESLPLVRLRVEHTGFDSINPRTFGNDFANRVANPADMLRFWQKQSRHQRSDDEADESSPKDIKMGGGTSVGVDVRSHVFPTIENKLKLKVLLERDLNGAVERFAAGQEAQSIAEYVRKTVEDMRKILHKEMAAHIGEQLSDDVYGELVERTVVAHTETVRASQGLNASHTSTSAVLNGSLSNLPCDDNKDAIKVQQPDKLPPPNNSIGINDTVMASNADNDTNRDALKGPGVLNVSQSSNASLGLSRYAFKGAPSKLGTSAGMVMNRSLDEADLTKVNASLNANDTVKMNSSIGVNGTVNMNSSIGINGAGSDIASVDLSDSVDLGSSMLGSGDVMTDFMPESPSRLNQSRNLSRSEPGVLRTSGNTFITSSLGHNQNTQSKILEHMARLKSRAALANEVKVIPRNPPSHSNKEASTPLRHSTQANAGVEQKRSRVDLPVSQNVLDIAAAAVSQSKRACLDESGRYSAAGSSSDLPNPLQDMGCVVSSLSYGDVSPVTHDAHPLKLSDFDDLALSTGAGGALDRSCGGGVAAERSNITLTPAAALASVTTPRQSHTPAADRLPLGGEELSPDKSQGRGVPDPQDDANEESSQRSFSQGFRNTLISMFFKKK</sequence>
<dbReference type="GO" id="GO:0097552">
    <property type="term" value="P:mitochondrial double-strand break repair via homologous recombination"/>
    <property type="evidence" value="ECO:0007669"/>
    <property type="project" value="TreeGrafter"/>
</dbReference>
<dbReference type="InterPro" id="IPR007281">
    <property type="entry name" value="Mre11_DNA-bd"/>
</dbReference>
<keyword evidence="4" id="KW-0238">DNA-binding</keyword>
<dbReference type="PANTHER" id="PTHR10139">
    <property type="entry name" value="DOUBLE-STRAND BREAK REPAIR PROTEIN MRE11"/>
    <property type="match status" value="1"/>
</dbReference>
<feature type="region of interest" description="Disordered" evidence="2">
    <location>
        <begin position="704"/>
        <end position="728"/>
    </location>
</feature>
<dbReference type="AlphaFoldDB" id="A0A2H6K770"/>
<dbReference type="GO" id="GO:0042138">
    <property type="term" value="P:meiotic DNA double-strand break formation"/>
    <property type="evidence" value="ECO:0007669"/>
    <property type="project" value="TreeGrafter"/>
</dbReference>
<keyword evidence="5" id="KW-1185">Reference proteome</keyword>
<dbReference type="GO" id="GO:0007095">
    <property type="term" value="P:mitotic G2 DNA damage checkpoint signaling"/>
    <property type="evidence" value="ECO:0007669"/>
    <property type="project" value="TreeGrafter"/>
</dbReference>
<dbReference type="GO" id="GO:0000724">
    <property type="term" value="P:double-strand break repair via homologous recombination"/>
    <property type="evidence" value="ECO:0007669"/>
    <property type="project" value="TreeGrafter"/>
</dbReference>
<dbReference type="GO" id="GO:0006303">
    <property type="term" value="P:double-strand break repair via nonhomologous end joining"/>
    <property type="evidence" value="ECO:0007669"/>
    <property type="project" value="TreeGrafter"/>
</dbReference>
<dbReference type="EMBL" id="BDSA01000001">
    <property type="protein sequence ID" value="GBE58843.1"/>
    <property type="molecule type" value="Genomic_DNA"/>
</dbReference>
<feature type="region of interest" description="Disordered" evidence="2">
    <location>
        <begin position="1064"/>
        <end position="1095"/>
    </location>
</feature>
<feature type="compositionally biased region" description="Low complexity" evidence="2">
    <location>
        <begin position="40"/>
        <end position="54"/>
    </location>
</feature>
<dbReference type="InterPro" id="IPR041796">
    <property type="entry name" value="Mre11_N"/>
</dbReference>
<dbReference type="InterPro" id="IPR029052">
    <property type="entry name" value="Metallo-depent_PP-like"/>
</dbReference>
<dbReference type="Proteomes" id="UP000236319">
    <property type="component" value="Unassembled WGS sequence"/>
</dbReference>
<dbReference type="Pfam" id="PF04152">
    <property type="entry name" value="Mre11_DNA_bind"/>
    <property type="match status" value="1"/>
</dbReference>
<feature type="compositionally biased region" description="Polar residues" evidence="2">
    <location>
        <begin position="153"/>
        <end position="176"/>
    </location>
</feature>
<reference evidence="4 5" key="1">
    <citation type="journal article" date="2017" name="BMC Genomics">
        <title>Whole-genome assembly of Babesia ovata and comparative genomics between closely related pathogens.</title>
        <authorList>
            <person name="Yamagishi J."/>
            <person name="Asada M."/>
            <person name="Hakimi H."/>
            <person name="Tanaka T.Q."/>
            <person name="Sugimoto C."/>
            <person name="Kawazu S."/>
        </authorList>
    </citation>
    <scope>NUCLEOTIDE SEQUENCE [LARGE SCALE GENOMIC DNA]</scope>
    <source>
        <strain evidence="4 5">Miyake</strain>
    </source>
</reference>
<dbReference type="InterPro" id="IPR004843">
    <property type="entry name" value="Calcineurin-like_PHP"/>
</dbReference>
<dbReference type="VEuPathDB" id="PiroplasmaDB:BOVATA_003360"/>
<dbReference type="GO" id="GO:0000014">
    <property type="term" value="F:single-stranded DNA endodeoxyribonuclease activity"/>
    <property type="evidence" value="ECO:0007669"/>
    <property type="project" value="TreeGrafter"/>
</dbReference>
<dbReference type="GO" id="GO:0035861">
    <property type="term" value="C:site of double-strand break"/>
    <property type="evidence" value="ECO:0007669"/>
    <property type="project" value="TreeGrafter"/>
</dbReference>
<evidence type="ECO:0000313" key="5">
    <source>
        <dbReference type="Proteomes" id="UP000236319"/>
    </source>
</evidence>
<dbReference type="RefSeq" id="XP_028865086.1">
    <property type="nucleotide sequence ID" value="XM_029009253.1"/>
</dbReference>
<dbReference type="GO" id="GO:0030870">
    <property type="term" value="C:Mre11 complex"/>
    <property type="evidence" value="ECO:0007669"/>
    <property type="project" value="TreeGrafter"/>
</dbReference>
<evidence type="ECO:0000259" key="3">
    <source>
        <dbReference type="SMART" id="SM01347"/>
    </source>
</evidence>
<feature type="compositionally biased region" description="Polar residues" evidence="2">
    <location>
        <begin position="65"/>
        <end position="83"/>
    </location>
</feature>
<dbReference type="Gene3D" id="3.30.110.110">
    <property type="entry name" value="Mre11, capping domain"/>
    <property type="match status" value="1"/>
</dbReference>
<dbReference type="OrthoDB" id="30417at2759"/>
<evidence type="ECO:0000313" key="4">
    <source>
        <dbReference type="EMBL" id="GBE58843.1"/>
    </source>
</evidence>
<feature type="compositionally biased region" description="Polar residues" evidence="2">
    <location>
        <begin position="106"/>
        <end position="122"/>
    </location>
</feature>
<dbReference type="Gene3D" id="3.60.21.10">
    <property type="match status" value="1"/>
</dbReference>
<organism evidence="4 5">
    <name type="scientific">Babesia ovata</name>
    <dbReference type="NCBI Taxonomy" id="189622"/>
    <lineage>
        <taxon>Eukaryota</taxon>
        <taxon>Sar</taxon>
        <taxon>Alveolata</taxon>
        <taxon>Apicomplexa</taxon>
        <taxon>Aconoidasida</taxon>
        <taxon>Piroplasmida</taxon>
        <taxon>Babesiidae</taxon>
        <taxon>Babesia</taxon>
    </lineage>
</organism>
<feature type="region of interest" description="Disordered" evidence="2">
    <location>
        <begin position="106"/>
        <end position="193"/>
    </location>
</feature>
<gene>
    <name evidence="4" type="ORF">BOVATA_003360</name>
</gene>
<dbReference type="SUPFAM" id="SSF56300">
    <property type="entry name" value="Metallo-dependent phosphatases"/>
    <property type="match status" value="1"/>
</dbReference>
<evidence type="ECO:0000256" key="1">
    <source>
        <dbReference type="ARBA" id="ARBA00022801"/>
    </source>
</evidence>